<dbReference type="STRING" id="1392250.A0A2I2G3P1"/>
<dbReference type="GO" id="GO:0000981">
    <property type="term" value="F:DNA-binding transcription factor activity, RNA polymerase II-specific"/>
    <property type="evidence" value="ECO:0007669"/>
    <property type="project" value="InterPro"/>
</dbReference>
<feature type="region of interest" description="Disordered" evidence="6">
    <location>
        <begin position="1"/>
        <end position="24"/>
    </location>
</feature>
<proteinExistence type="predicted"/>
<dbReference type="GO" id="GO:0000435">
    <property type="term" value="P:positive regulation of transcription from RNA polymerase II promoter by galactose"/>
    <property type="evidence" value="ECO:0007669"/>
    <property type="project" value="TreeGrafter"/>
</dbReference>
<dbReference type="OrthoDB" id="424974at2759"/>
<dbReference type="SMART" id="SM00066">
    <property type="entry name" value="GAL4"/>
    <property type="match status" value="1"/>
</dbReference>
<dbReference type="Pfam" id="PF00172">
    <property type="entry name" value="Zn_clus"/>
    <property type="match status" value="1"/>
</dbReference>
<dbReference type="PROSITE" id="PS50048">
    <property type="entry name" value="ZN2_CY6_FUNGAL_2"/>
    <property type="match status" value="1"/>
</dbReference>
<dbReference type="RefSeq" id="XP_024702793.1">
    <property type="nucleotide sequence ID" value="XM_024846791.1"/>
</dbReference>
<dbReference type="GO" id="GO:0005634">
    <property type="term" value="C:nucleus"/>
    <property type="evidence" value="ECO:0007669"/>
    <property type="project" value="TreeGrafter"/>
</dbReference>
<comment type="caution">
    <text evidence="8">The sequence shown here is derived from an EMBL/GenBank/DDBJ whole genome shotgun (WGS) entry which is preliminary data.</text>
</comment>
<name>A0A2I2G3P1_9EURO</name>
<feature type="compositionally biased region" description="Polar residues" evidence="6">
    <location>
        <begin position="111"/>
        <end position="123"/>
    </location>
</feature>
<dbReference type="EMBL" id="MSFO01000005">
    <property type="protein sequence ID" value="PLB47491.1"/>
    <property type="molecule type" value="Genomic_DNA"/>
</dbReference>
<feature type="compositionally biased region" description="Polar residues" evidence="6">
    <location>
        <begin position="136"/>
        <end position="156"/>
    </location>
</feature>
<dbReference type="PANTHER" id="PTHR47424:SF4">
    <property type="entry name" value="ZN(II)2CYS6 TRANSCRIPTION FACTOR (EUROFUNG)"/>
    <property type="match status" value="1"/>
</dbReference>
<evidence type="ECO:0000313" key="8">
    <source>
        <dbReference type="EMBL" id="PLB47491.1"/>
    </source>
</evidence>
<evidence type="ECO:0000313" key="9">
    <source>
        <dbReference type="Proteomes" id="UP000234275"/>
    </source>
</evidence>
<dbReference type="PANTHER" id="PTHR47424">
    <property type="entry name" value="REGULATORY PROTEIN GAL4"/>
    <property type="match status" value="1"/>
</dbReference>
<evidence type="ECO:0000256" key="2">
    <source>
        <dbReference type="ARBA" id="ARBA00023015"/>
    </source>
</evidence>
<dbReference type="Gene3D" id="4.10.240.10">
    <property type="entry name" value="Zn(2)-C6 fungal-type DNA-binding domain"/>
    <property type="match status" value="1"/>
</dbReference>
<feature type="compositionally biased region" description="Pro residues" evidence="6">
    <location>
        <begin position="7"/>
        <end position="17"/>
    </location>
</feature>
<organism evidence="8 9">
    <name type="scientific">Aspergillus steynii IBT 23096</name>
    <dbReference type="NCBI Taxonomy" id="1392250"/>
    <lineage>
        <taxon>Eukaryota</taxon>
        <taxon>Fungi</taxon>
        <taxon>Dikarya</taxon>
        <taxon>Ascomycota</taxon>
        <taxon>Pezizomycotina</taxon>
        <taxon>Eurotiomycetes</taxon>
        <taxon>Eurotiomycetidae</taxon>
        <taxon>Eurotiales</taxon>
        <taxon>Aspergillaceae</taxon>
        <taxon>Aspergillus</taxon>
        <taxon>Aspergillus subgen. Circumdati</taxon>
    </lineage>
</organism>
<evidence type="ECO:0000256" key="4">
    <source>
        <dbReference type="ARBA" id="ARBA00023163"/>
    </source>
</evidence>
<dbReference type="InterPro" id="IPR051127">
    <property type="entry name" value="Fungal_SecMet_Regulators"/>
</dbReference>
<dbReference type="GeneID" id="36554490"/>
<keyword evidence="5" id="KW-0539">Nucleus</keyword>
<dbReference type="InterPro" id="IPR007219">
    <property type="entry name" value="XnlR_reg_dom"/>
</dbReference>
<dbReference type="InterPro" id="IPR036864">
    <property type="entry name" value="Zn2-C6_fun-type_DNA-bd_sf"/>
</dbReference>
<dbReference type="SMART" id="SM00906">
    <property type="entry name" value="Fungal_trans"/>
    <property type="match status" value="1"/>
</dbReference>
<dbReference type="Pfam" id="PF04082">
    <property type="entry name" value="Fungal_trans"/>
    <property type="match status" value="1"/>
</dbReference>
<keyword evidence="4" id="KW-0804">Transcription</keyword>
<dbReference type="InterPro" id="IPR001138">
    <property type="entry name" value="Zn2Cys6_DnaBD"/>
</dbReference>
<feature type="domain" description="Zn(2)-C6 fungal-type" evidence="7">
    <location>
        <begin position="28"/>
        <end position="61"/>
    </location>
</feature>
<dbReference type="Proteomes" id="UP000234275">
    <property type="component" value="Unassembled WGS sequence"/>
</dbReference>
<evidence type="ECO:0000256" key="1">
    <source>
        <dbReference type="ARBA" id="ARBA00022723"/>
    </source>
</evidence>
<keyword evidence="1" id="KW-0479">Metal-binding</keyword>
<protein>
    <submittedName>
        <fullName evidence="8">C6 transcription factor</fullName>
    </submittedName>
</protein>
<dbReference type="SUPFAM" id="SSF57701">
    <property type="entry name" value="Zn2/Cys6 DNA-binding domain"/>
    <property type="match status" value="1"/>
</dbReference>
<evidence type="ECO:0000256" key="5">
    <source>
        <dbReference type="ARBA" id="ARBA00023242"/>
    </source>
</evidence>
<sequence length="760" mass="84689">MDHPDSSPNPPRGQPPKRPTKRRKIAVACDECRTRKVRCDGIQPVCGPCIKRSDHGVQCVYTGEPEKKRAVRNYIATLENRIKHLESPESIPTATGHAGDQESGHSRDFASLQSSVSPLSADQQEARRNPPGYTAGESSFSADNLPQHNSGRTFARTQKPAFPPSQNSPARPLRSEECVDGVNAMMGAVEEEQPTQGFFGSSSAASFMRQIKQAVDKRVSSPCRRTSNSVLGVAPSPSLVARKKARPSIVPNYVLPPRKTADSLMEVYWCYVFPLYPLVDGLHLRAEYERIWTGETLESDENMLMCTFNVIFALASQLADFIPPEEREASADAFFSRAKDLFQFNLWNTGSAGLIQCLLLMAQYLQSTDSAHQCWIVTGLAVRNAQSLGLHLSQTVSRLQNPQEQQLARKIWHGCVLMDRVISMTFGRPAMISKASSTSVPLPDAIDEEYIPAASGAQAEQPTDRPSIMAFYAKSLELYEILNDVLLSLYNKPISDENPEDMYDFYFDKEIAQGERTIFELDRALTKWTRTLPLHLRDPSSPRSGNIIFQRQSVVLRARFLHVRMLLFRPILSKYCTARDIPETDPLISLTDSFPHRVALQCSVICVKVAQEIIDLIHDNIPANGSSGPLPAWWYKILYVYTAATVLIAGRLCPSVLEEITDSAISRSWNCALEILRKYQSYSTSARRCVAALEILYERVASEAPPSYYQPPNYQVSGAALNATNDMSLGEGMNAILIDSFDLTDLQDMSWLNSVPSSLY</sequence>
<keyword evidence="3" id="KW-0238">DNA-binding</keyword>
<keyword evidence="2" id="KW-0805">Transcription regulation</keyword>
<reference evidence="8 9" key="1">
    <citation type="submission" date="2016-12" db="EMBL/GenBank/DDBJ databases">
        <title>The genomes of Aspergillus section Nigri reveals drivers in fungal speciation.</title>
        <authorList>
            <consortium name="DOE Joint Genome Institute"/>
            <person name="Vesth T.C."/>
            <person name="Nybo J."/>
            <person name="Theobald S."/>
            <person name="Brandl J."/>
            <person name="Frisvad J.C."/>
            <person name="Nielsen K.F."/>
            <person name="Lyhne E.K."/>
            <person name="Kogle M.E."/>
            <person name="Kuo A."/>
            <person name="Riley R."/>
            <person name="Clum A."/>
            <person name="Nolan M."/>
            <person name="Lipzen A."/>
            <person name="Salamov A."/>
            <person name="Henrissat B."/>
            <person name="Wiebenga A."/>
            <person name="De Vries R.P."/>
            <person name="Grigoriev I.V."/>
            <person name="Mortensen U.H."/>
            <person name="Andersen M.R."/>
            <person name="Baker S.E."/>
        </authorList>
    </citation>
    <scope>NUCLEOTIDE SEQUENCE [LARGE SCALE GENOMIC DNA]</scope>
    <source>
        <strain evidence="8 9">IBT 23096</strain>
    </source>
</reference>
<dbReference type="AlphaFoldDB" id="A0A2I2G3P1"/>
<dbReference type="GO" id="GO:0006351">
    <property type="term" value="P:DNA-templated transcription"/>
    <property type="evidence" value="ECO:0007669"/>
    <property type="project" value="InterPro"/>
</dbReference>
<keyword evidence="9" id="KW-1185">Reference proteome</keyword>
<evidence type="ECO:0000259" key="7">
    <source>
        <dbReference type="PROSITE" id="PS50048"/>
    </source>
</evidence>
<dbReference type="GO" id="GO:0000978">
    <property type="term" value="F:RNA polymerase II cis-regulatory region sequence-specific DNA binding"/>
    <property type="evidence" value="ECO:0007669"/>
    <property type="project" value="TreeGrafter"/>
</dbReference>
<dbReference type="CDD" id="cd00067">
    <property type="entry name" value="GAL4"/>
    <property type="match status" value="1"/>
</dbReference>
<accession>A0A2I2G3P1</accession>
<dbReference type="CDD" id="cd12148">
    <property type="entry name" value="fungal_TF_MHR"/>
    <property type="match status" value="1"/>
</dbReference>
<dbReference type="GO" id="GO:0008270">
    <property type="term" value="F:zinc ion binding"/>
    <property type="evidence" value="ECO:0007669"/>
    <property type="project" value="InterPro"/>
</dbReference>
<evidence type="ECO:0000256" key="3">
    <source>
        <dbReference type="ARBA" id="ARBA00023125"/>
    </source>
</evidence>
<evidence type="ECO:0000256" key="6">
    <source>
        <dbReference type="SAM" id="MobiDB-lite"/>
    </source>
</evidence>
<feature type="compositionally biased region" description="Basic and acidic residues" evidence="6">
    <location>
        <begin position="99"/>
        <end position="108"/>
    </location>
</feature>
<dbReference type="VEuPathDB" id="FungiDB:P170DRAFT_409564"/>
<feature type="region of interest" description="Disordered" evidence="6">
    <location>
        <begin position="85"/>
        <end position="174"/>
    </location>
</feature>
<gene>
    <name evidence="8" type="ORF">P170DRAFT_409564</name>
</gene>